<protein>
    <recommendedName>
        <fullName evidence="4">Transcription factor CBF/NF-Y/archaeal histone domain-containing protein</fullName>
    </recommendedName>
</protein>
<organism evidence="5 6">
    <name type="scientific">Acorus calamus</name>
    <name type="common">Sweet flag</name>
    <dbReference type="NCBI Taxonomy" id="4465"/>
    <lineage>
        <taxon>Eukaryota</taxon>
        <taxon>Viridiplantae</taxon>
        <taxon>Streptophyta</taxon>
        <taxon>Embryophyta</taxon>
        <taxon>Tracheophyta</taxon>
        <taxon>Spermatophyta</taxon>
        <taxon>Magnoliopsida</taxon>
        <taxon>Liliopsida</taxon>
        <taxon>Acoraceae</taxon>
        <taxon>Acorus</taxon>
    </lineage>
</organism>
<keyword evidence="2" id="KW-0539">Nucleus</keyword>
<dbReference type="GO" id="GO:0046982">
    <property type="term" value="F:protein heterodimerization activity"/>
    <property type="evidence" value="ECO:0007669"/>
    <property type="project" value="InterPro"/>
</dbReference>
<sequence>MKPSFPLSRVKKIMKLDRDIAKVTNEALLLVSLSADLFLASLSAAAADAAAEKRRRVVKLDHLRTAVRGHPPMRGFLLDCLPEEPPPPTKKKVKRAEASEVAAAPAGERRIDEFFRRGAGDGGSGGGGVD</sequence>
<reference evidence="5" key="1">
    <citation type="journal article" date="2023" name="Nat. Commun.">
        <title>Diploid and tetraploid genomes of Acorus and the evolution of monocots.</title>
        <authorList>
            <person name="Ma L."/>
            <person name="Liu K.W."/>
            <person name="Li Z."/>
            <person name="Hsiao Y.Y."/>
            <person name="Qi Y."/>
            <person name="Fu T."/>
            <person name="Tang G.D."/>
            <person name="Zhang D."/>
            <person name="Sun W.H."/>
            <person name="Liu D.K."/>
            <person name="Li Y."/>
            <person name="Chen G.Z."/>
            <person name="Liu X.D."/>
            <person name="Liao X.Y."/>
            <person name="Jiang Y.T."/>
            <person name="Yu X."/>
            <person name="Hao Y."/>
            <person name="Huang J."/>
            <person name="Zhao X.W."/>
            <person name="Ke S."/>
            <person name="Chen Y.Y."/>
            <person name="Wu W.L."/>
            <person name="Hsu J.L."/>
            <person name="Lin Y.F."/>
            <person name="Huang M.D."/>
            <person name="Li C.Y."/>
            <person name="Huang L."/>
            <person name="Wang Z.W."/>
            <person name="Zhao X."/>
            <person name="Zhong W.Y."/>
            <person name="Peng D.H."/>
            <person name="Ahmad S."/>
            <person name="Lan S."/>
            <person name="Zhang J.S."/>
            <person name="Tsai W.C."/>
            <person name="Van de Peer Y."/>
            <person name="Liu Z.J."/>
        </authorList>
    </citation>
    <scope>NUCLEOTIDE SEQUENCE</scope>
    <source>
        <strain evidence="5">CP</strain>
    </source>
</reference>
<evidence type="ECO:0000256" key="2">
    <source>
        <dbReference type="ARBA" id="ARBA00023242"/>
    </source>
</evidence>
<gene>
    <name evidence="5" type="ORF">QJS10_CPB22g00913</name>
</gene>
<dbReference type="GO" id="GO:0005634">
    <property type="term" value="C:nucleus"/>
    <property type="evidence" value="ECO:0007669"/>
    <property type="project" value="UniProtKB-SubCell"/>
</dbReference>
<evidence type="ECO:0000256" key="3">
    <source>
        <dbReference type="SAM" id="MobiDB-lite"/>
    </source>
</evidence>
<dbReference type="Gene3D" id="1.10.20.10">
    <property type="entry name" value="Histone, subunit A"/>
    <property type="match status" value="1"/>
</dbReference>
<dbReference type="GO" id="GO:0006355">
    <property type="term" value="P:regulation of DNA-templated transcription"/>
    <property type="evidence" value="ECO:0007669"/>
    <property type="project" value="TreeGrafter"/>
</dbReference>
<dbReference type="Pfam" id="PF00808">
    <property type="entry name" value="CBFD_NFYB_HMF"/>
    <property type="match status" value="1"/>
</dbReference>
<proteinExistence type="predicted"/>
<dbReference type="AlphaFoldDB" id="A0AAV9BYM6"/>
<feature type="compositionally biased region" description="Gly residues" evidence="3">
    <location>
        <begin position="120"/>
        <end position="130"/>
    </location>
</feature>
<evidence type="ECO:0000259" key="4">
    <source>
        <dbReference type="Pfam" id="PF00808"/>
    </source>
</evidence>
<name>A0AAV9BYM6_ACOCL</name>
<dbReference type="PANTHER" id="PTHR10252:SF54">
    <property type="entry name" value="CHROMATIN ACCESSIBILITY COMPLEX PROTEIN 1"/>
    <property type="match status" value="1"/>
</dbReference>
<dbReference type="GO" id="GO:0000976">
    <property type="term" value="F:transcription cis-regulatory region binding"/>
    <property type="evidence" value="ECO:0007669"/>
    <property type="project" value="TreeGrafter"/>
</dbReference>
<feature type="region of interest" description="Disordered" evidence="3">
    <location>
        <begin position="77"/>
        <end position="130"/>
    </location>
</feature>
<dbReference type="InterPro" id="IPR003958">
    <property type="entry name" value="CBFA_NFYB_domain"/>
</dbReference>
<keyword evidence="6" id="KW-1185">Reference proteome</keyword>
<dbReference type="EMBL" id="JAUJYO010000022">
    <property type="protein sequence ID" value="KAK1281735.1"/>
    <property type="molecule type" value="Genomic_DNA"/>
</dbReference>
<dbReference type="InterPro" id="IPR009072">
    <property type="entry name" value="Histone-fold"/>
</dbReference>
<reference evidence="5" key="2">
    <citation type="submission" date="2023-06" db="EMBL/GenBank/DDBJ databases">
        <authorList>
            <person name="Ma L."/>
            <person name="Liu K.-W."/>
            <person name="Li Z."/>
            <person name="Hsiao Y.-Y."/>
            <person name="Qi Y."/>
            <person name="Fu T."/>
            <person name="Tang G."/>
            <person name="Zhang D."/>
            <person name="Sun W.-H."/>
            <person name="Liu D.-K."/>
            <person name="Li Y."/>
            <person name="Chen G.-Z."/>
            <person name="Liu X.-D."/>
            <person name="Liao X.-Y."/>
            <person name="Jiang Y.-T."/>
            <person name="Yu X."/>
            <person name="Hao Y."/>
            <person name="Huang J."/>
            <person name="Zhao X.-W."/>
            <person name="Ke S."/>
            <person name="Chen Y.-Y."/>
            <person name="Wu W.-L."/>
            <person name="Hsu J.-L."/>
            <person name="Lin Y.-F."/>
            <person name="Huang M.-D."/>
            <person name="Li C.-Y."/>
            <person name="Huang L."/>
            <person name="Wang Z.-W."/>
            <person name="Zhao X."/>
            <person name="Zhong W.-Y."/>
            <person name="Peng D.-H."/>
            <person name="Ahmad S."/>
            <person name="Lan S."/>
            <person name="Zhang J.-S."/>
            <person name="Tsai W.-C."/>
            <person name="Van De Peer Y."/>
            <person name="Liu Z.-J."/>
        </authorList>
    </citation>
    <scope>NUCLEOTIDE SEQUENCE</scope>
    <source>
        <strain evidence="5">CP</strain>
        <tissue evidence="5">Leaves</tissue>
    </source>
</reference>
<dbReference type="InterPro" id="IPR050568">
    <property type="entry name" value="Transcr_DNA_Rep_Reg"/>
</dbReference>
<dbReference type="Proteomes" id="UP001180020">
    <property type="component" value="Unassembled WGS sequence"/>
</dbReference>
<dbReference type="PANTHER" id="PTHR10252">
    <property type="entry name" value="HISTONE-LIKE TRANSCRIPTION FACTOR CCAAT-RELATED"/>
    <property type="match status" value="1"/>
</dbReference>
<evidence type="ECO:0000313" key="6">
    <source>
        <dbReference type="Proteomes" id="UP001180020"/>
    </source>
</evidence>
<feature type="domain" description="Transcription factor CBF/NF-Y/archaeal histone" evidence="4">
    <location>
        <begin position="4"/>
        <end position="67"/>
    </location>
</feature>
<dbReference type="SUPFAM" id="SSF47113">
    <property type="entry name" value="Histone-fold"/>
    <property type="match status" value="1"/>
</dbReference>
<comment type="caution">
    <text evidence="5">The sequence shown here is derived from an EMBL/GenBank/DDBJ whole genome shotgun (WGS) entry which is preliminary data.</text>
</comment>
<accession>A0AAV9BYM6</accession>
<comment type="subcellular location">
    <subcellularLocation>
        <location evidence="1">Nucleus</location>
    </subcellularLocation>
</comment>
<feature type="compositionally biased region" description="Basic and acidic residues" evidence="3">
    <location>
        <begin position="107"/>
        <end position="119"/>
    </location>
</feature>
<evidence type="ECO:0000313" key="5">
    <source>
        <dbReference type="EMBL" id="KAK1281735.1"/>
    </source>
</evidence>
<evidence type="ECO:0000256" key="1">
    <source>
        <dbReference type="ARBA" id="ARBA00004123"/>
    </source>
</evidence>